<evidence type="ECO:0000313" key="1">
    <source>
        <dbReference type="EMBL" id="KAJ8047914.1"/>
    </source>
</evidence>
<name>A0A9Q1CP02_HOLLE</name>
<protein>
    <submittedName>
        <fullName evidence="1">Uncharacterized protein</fullName>
    </submittedName>
</protein>
<dbReference type="InterPro" id="IPR042509">
    <property type="entry name" value="ZCCHC3"/>
</dbReference>
<dbReference type="GO" id="GO:0003723">
    <property type="term" value="F:RNA binding"/>
    <property type="evidence" value="ECO:0007669"/>
    <property type="project" value="InterPro"/>
</dbReference>
<dbReference type="AlphaFoldDB" id="A0A9Q1CP02"/>
<evidence type="ECO:0000313" key="2">
    <source>
        <dbReference type="Proteomes" id="UP001152320"/>
    </source>
</evidence>
<dbReference type="EMBL" id="JAIZAY010000001">
    <property type="protein sequence ID" value="KAJ8047914.1"/>
    <property type="molecule type" value="Genomic_DNA"/>
</dbReference>
<gene>
    <name evidence="1" type="ORF">HOLleu_00031</name>
</gene>
<sequence>MPGGRDSTVVKLEFSSGVSVSPPTGVYYVKEQWCRGKRNRNAARIQGVSCLKGLEGLTVTPFDRSVVVTVLYLKFEVDQGLVTRVLSQYGTVSDMRWVTYQAGELKGILNGKRQFRMVLKSEIPSFLFIGGSKAHIRYFGQPRTRFKCGEGHEAHAISKTPLKALEISYDGVTE</sequence>
<dbReference type="PANTHER" id="PTHR22639:SF3">
    <property type="entry name" value="ZINC FINGER CCHC DOMAIN-CONTAINING PROTEIN 3"/>
    <property type="match status" value="1"/>
</dbReference>
<dbReference type="OrthoDB" id="5987933at2759"/>
<accession>A0A9Q1CP02</accession>
<dbReference type="GO" id="GO:0002218">
    <property type="term" value="P:activation of innate immune response"/>
    <property type="evidence" value="ECO:0007669"/>
    <property type="project" value="InterPro"/>
</dbReference>
<proteinExistence type="predicted"/>
<keyword evidence="2" id="KW-1185">Reference proteome</keyword>
<comment type="caution">
    <text evidence="1">The sequence shown here is derived from an EMBL/GenBank/DDBJ whole genome shotgun (WGS) entry which is preliminary data.</text>
</comment>
<reference evidence="1" key="1">
    <citation type="submission" date="2021-10" db="EMBL/GenBank/DDBJ databases">
        <title>Tropical sea cucumber genome reveals ecological adaptation and Cuvierian tubules defense mechanism.</title>
        <authorList>
            <person name="Chen T."/>
        </authorList>
    </citation>
    <scope>NUCLEOTIDE SEQUENCE</scope>
    <source>
        <strain evidence="1">Nanhai2018</strain>
        <tissue evidence="1">Muscle</tissue>
    </source>
</reference>
<dbReference type="PANTHER" id="PTHR22639">
    <property type="entry name" value="GAG-RELATED PROTEIN"/>
    <property type="match status" value="1"/>
</dbReference>
<dbReference type="Proteomes" id="UP001152320">
    <property type="component" value="Chromosome 1"/>
</dbReference>
<organism evidence="1 2">
    <name type="scientific">Holothuria leucospilota</name>
    <name type="common">Black long sea cucumber</name>
    <name type="synonym">Mertensiothuria leucospilota</name>
    <dbReference type="NCBI Taxonomy" id="206669"/>
    <lineage>
        <taxon>Eukaryota</taxon>
        <taxon>Metazoa</taxon>
        <taxon>Echinodermata</taxon>
        <taxon>Eleutherozoa</taxon>
        <taxon>Echinozoa</taxon>
        <taxon>Holothuroidea</taxon>
        <taxon>Aspidochirotacea</taxon>
        <taxon>Aspidochirotida</taxon>
        <taxon>Holothuriidae</taxon>
        <taxon>Holothuria</taxon>
    </lineage>
</organism>
<dbReference type="GO" id="GO:0003690">
    <property type="term" value="F:double-stranded DNA binding"/>
    <property type="evidence" value="ECO:0007669"/>
    <property type="project" value="InterPro"/>
</dbReference>